<accession>A0A8J3CXF0</accession>
<dbReference type="Proteomes" id="UP000642809">
    <property type="component" value="Unassembled WGS sequence"/>
</dbReference>
<dbReference type="RefSeq" id="WP_189579819.1">
    <property type="nucleotide sequence ID" value="NZ_BMYF01000007.1"/>
</dbReference>
<keyword evidence="1" id="KW-1133">Transmembrane helix</keyword>
<dbReference type="AlphaFoldDB" id="A0A8J3CXF0"/>
<proteinExistence type="predicted"/>
<feature type="transmembrane region" description="Helical" evidence="1">
    <location>
        <begin position="26"/>
        <end position="59"/>
    </location>
</feature>
<evidence type="ECO:0000313" key="2">
    <source>
        <dbReference type="EMBL" id="GHB33857.1"/>
    </source>
</evidence>
<keyword evidence="1" id="KW-0472">Membrane</keyword>
<sequence length="168" mass="19804">MSEIVQAHVFKPSERLELLDKRKNLIGWFFVLLAVLLFILDYAFVGLAIGLSIFSICYFQAFLKWGQKEKVFGSFPVKLNFYSDRFNLDGEVFRIDEVKITKLICYDYEGRDNTGYVFLVKYPMRSSGSWNHLSFITNGQEVTMRFRLRSFLDSKKLEDLKRHWGIID</sequence>
<reference evidence="2" key="2">
    <citation type="submission" date="2020-09" db="EMBL/GenBank/DDBJ databases">
        <authorList>
            <person name="Sun Q."/>
            <person name="Kim S."/>
        </authorList>
    </citation>
    <scope>NUCLEOTIDE SEQUENCE</scope>
    <source>
        <strain evidence="2">KCTC 23224</strain>
    </source>
</reference>
<reference evidence="2" key="1">
    <citation type="journal article" date="2014" name="Int. J. Syst. Evol. Microbiol.">
        <title>Complete genome sequence of Corynebacterium casei LMG S-19264T (=DSM 44701T), isolated from a smear-ripened cheese.</title>
        <authorList>
            <consortium name="US DOE Joint Genome Institute (JGI-PGF)"/>
            <person name="Walter F."/>
            <person name="Albersmeier A."/>
            <person name="Kalinowski J."/>
            <person name="Ruckert C."/>
        </authorList>
    </citation>
    <scope>NUCLEOTIDE SEQUENCE</scope>
    <source>
        <strain evidence="2">KCTC 23224</strain>
    </source>
</reference>
<dbReference type="EMBL" id="BMYF01000007">
    <property type="protein sequence ID" value="GHB33857.1"/>
    <property type="molecule type" value="Genomic_DNA"/>
</dbReference>
<name>A0A8J3CXF0_9BACT</name>
<evidence type="ECO:0000313" key="3">
    <source>
        <dbReference type="Proteomes" id="UP000642809"/>
    </source>
</evidence>
<keyword evidence="3" id="KW-1185">Reference proteome</keyword>
<gene>
    <name evidence="2" type="ORF">GCM10008106_13640</name>
</gene>
<comment type="caution">
    <text evidence="2">The sequence shown here is derived from an EMBL/GenBank/DDBJ whole genome shotgun (WGS) entry which is preliminary data.</text>
</comment>
<protein>
    <submittedName>
        <fullName evidence="2">Uncharacterized protein</fullName>
    </submittedName>
</protein>
<keyword evidence="1" id="KW-0812">Transmembrane</keyword>
<evidence type="ECO:0000256" key="1">
    <source>
        <dbReference type="SAM" id="Phobius"/>
    </source>
</evidence>
<organism evidence="2 3">
    <name type="scientific">Mongoliitalea lutea</name>
    <dbReference type="NCBI Taxonomy" id="849756"/>
    <lineage>
        <taxon>Bacteria</taxon>
        <taxon>Pseudomonadati</taxon>
        <taxon>Bacteroidota</taxon>
        <taxon>Cytophagia</taxon>
        <taxon>Cytophagales</taxon>
        <taxon>Cyclobacteriaceae</taxon>
        <taxon>Mongoliitalea</taxon>
    </lineage>
</organism>